<evidence type="ECO:0000313" key="1">
    <source>
        <dbReference type="EMBL" id="SFK24331.1"/>
    </source>
</evidence>
<gene>
    <name evidence="1" type="ORF">SAMN05444581_104156</name>
</gene>
<dbReference type="RefSeq" id="WP_091680315.1">
    <property type="nucleotide sequence ID" value="NZ_FOSN01000004.1"/>
</dbReference>
<reference evidence="1 2" key="1">
    <citation type="submission" date="2016-10" db="EMBL/GenBank/DDBJ databases">
        <authorList>
            <person name="de Groot N.N."/>
        </authorList>
    </citation>
    <scope>NUCLEOTIDE SEQUENCE [LARGE SCALE GENOMIC DNA]</scope>
    <source>
        <strain evidence="1 2">NE2</strain>
    </source>
</reference>
<protein>
    <submittedName>
        <fullName evidence="1">Uncharacterized protein</fullName>
    </submittedName>
</protein>
<accession>A0A1I3XZ48</accession>
<keyword evidence="2" id="KW-1185">Reference proteome</keyword>
<evidence type="ECO:0000313" key="2">
    <source>
        <dbReference type="Proteomes" id="UP000198755"/>
    </source>
</evidence>
<dbReference type="OrthoDB" id="9815514at2"/>
<dbReference type="EMBL" id="FOSN01000004">
    <property type="protein sequence ID" value="SFK24331.1"/>
    <property type="molecule type" value="Genomic_DNA"/>
</dbReference>
<sequence>MIAPQARFPQARFQVFGRVGRTLAAFSLVAICPFGSGGIAANSIPPNPPSATSKTEQVHSVSLAPHRAVYELTLAKSVGTKSPTAAHGRIAFDFTGSACEGYVQNFRQFTELQPAEGPTRVSDMQSATFEDPEGKNFNFKMQTSVDSAEADSVDGKASKTANGPLLVNLAKPKRSKFSVESEIAFPTEHLRRILAAAADGKNLLEAKVYDGSETGEKVYETTTYIGHPIAAPAVEKAAHIPQLEKMRRWPVSISYFESGKKDDGPSYTLSFDLYENGISRALRLDYGDFVLAGEMSSLELLSQPDCGK</sequence>
<name>A0A1I3XZ48_9HYPH</name>
<dbReference type="Pfam" id="PF08904">
    <property type="entry name" value="EipB_like"/>
    <property type="match status" value="1"/>
</dbReference>
<dbReference type="AlphaFoldDB" id="A0A1I3XZ48"/>
<dbReference type="Proteomes" id="UP000198755">
    <property type="component" value="Unassembled WGS sequence"/>
</dbReference>
<dbReference type="STRING" id="1612308.SAMN05444581_104156"/>
<organism evidence="1 2">
    <name type="scientific">Methylocapsa palsarum</name>
    <dbReference type="NCBI Taxonomy" id="1612308"/>
    <lineage>
        <taxon>Bacteria</taxon>
        <taxon>Pseudomonadati</taxon>
        <taxon>Pseudomonadota</taxon>
        <taxon>Alphaproteobacteria</taxon>
        <taxon>Hyphomicrobiales</taxon>
        <taxon>Beijerinckiaceae</taxon>
        <taxon>Methylocapsa</taxon>
    </lineage>
</organism>
<dbReference type="InterPro" id="IPR015000">
    <property type="entry name" value="EipB-like"/>
</dbReference>
<proteinExistence type="predicted"/>